<gene>
    <name evidence="2" type="ORF">Ga0074812_107290</name>
</gene>
<evidence type="ECO:0000256" key="1">
    <source>
        <dbReference type="SAM" id="MobiDB-lite"/>
    </source>
</evidence>
<feature type="region of interest" description="Disordered" evidence="1">
    <location>
        <begin position="40"/>
        <end position="73"/>
    </location>
</feature>
<evidence type="ECO:0000313" key="2">
    <source>
        <dbReference type="EMBL" id="CUU56406.1"/>
    </source>
</evidence>
<reference evidence="3" key="1">
    <citation type="submission" date="2015-11" db="EMBL/GenBank/DDBJ databases">
        <authorList>
            <person name="Varghese N."/>
        </authorList>
    </citation>
    <scope>NUCLEOTIDE SEQUENCE [LARGE SCALE GENOMIC DNA]</scope>
    <source>
        <strain evidence="3">DSM 45899</strain>
    </source>
</reference>
<sequence>MDSPVVVAGVVNVQQTIPVEGFPVAYTPVRYLPHGLRLETSGVGLKRPPTAPSSRITRYGSLPEAGTRRTGRR</sequence>
<organism evidence="2 3">
    <name type="scientific">Parafrankia irregularis</name>
    <dbReference type="NCBI Taxonomy" id="795642"/>
    <lineage>
        <taxon>Bacteria</taxon>
        <taxon>Bacillati</taxon>
        <taxon>Actinomycetota</taxon>
        <taxon>Actinomycetes</taxon>
        <taxon>Frankiales</taxon>
        <taxon>Frankiaceae</taxon>
        <taxon>Parafrankia</taxon>
    </lineage>
</organism>
<protein>
    <submittedName>
        <fullName evidence="2">Uncharacterized protein</fullName>
    </submittedName>
</protein>
<keyword evidence="3" id="KW-1185">Reference proteome</keyword>
<name>A0A0S4QPG1_9ACTN</name>
<evidence type="ECO:0000313" key="3">
    <source>
        <dbReference type="Proteomes" id="UP000198802"/>
    </source>
</evidence>
<dbReference type="Proteomes" id="UP000198802">
    <property type="component" value="Unassembled WGS sequence"/>
</dbReference>
<accession>A0A0S4QPG1</accession>
<dbReference type="AlphaFoldDB" id="A0A0S4QPG1"/>
<dbReference type="EMBL" id="FAOZ01000007">
    <property type="protein sequence ID" value="CUU56406.1"/>
    <property type="molecule type" value="Genomic_DNA"/>
</dbReference>
<proteinExistence type="predicted"/>